<evidence type="ECO:0000256" key="9">
    <source>
        <dbReference type="SAM" id="Phobius"/>
    </source>
</evidence>
<dbReference type="OrthoDB" id="1926781at2759"/>
<keyword evidence="4" id="KW-0256">Endoplasmic reticulum</keyword>
<gene>
    <name evidence="11" type="ORF">BC936DRAFT_148036</name>
</gene>
<comment type="caution">
    <text evidence="11">The sequence shown here is derived from an EMBL/GenBank/DDBJ whole genome shotgun (WGS) entry which is preliminary data.</text>
</comment>
<evidence type="ECO:0000256" key="2">
    <source>
        <dbReference type="ARBA" id="ARBA00022692"/>
    </source>
</evidence>
<evidence type="ECO:0000256" key="5">
    <source>
        <dbReference type="ARBA" id="ARBA00022989"/>
    </source>
</evidence>
<comment type="function">
    <text evidence="7">Is probably involved in a pathway contributing to genomic integrity.</text>
</comment>
<dbReference type="EMBL" id="RBNI01007127">
    <property type="protein sequence ID" value="RUP45542.1"/>
    <property type="molecule type" value="Genomic_DNA"/>
</dbReference>
<comment type="subcellular location">
    <subcellularLocation>
        <location evidence="1">Endoplasmic reticulum membrane</location>
        <topology evidence="1">Single-pass type I membrane protein</topology>
    </subcellularLocation>
</comment>
<feature type="chain" id="PRO_5018967905" evidence="10">
    <location>
        <begin position="22"/>
        <end position="234"/>
    </location>
</feature>
<dbReference type="PANTHER" id="PTHR12924">
    <property type="entry name" value="TRANSLOCON-ASSOCIATED PROTEIN, ALPHA SUBUNIT"/>
    <property type="match status" value="1"/>
</dbReference>
<dbReference type="GO" id="GO:0005789">
    <property type="term" value="C:endoplasmic reticulum membrane"/>
    <property type="evidence" value="ECO:0007669"/>
    <property type="project" value="UniProtKB-SubCell"/>
</dbReference>
<evidence type="ECO:0000256" key="7">
    <source>
        <dbReference type="ARBA" id="ARBA00037565"/>
    </source>
</evidence>
<evidence type="ECO:0000313" key="11">
    <source>
        <dbReference type="EMBL" id="RUP45542.1"/>
    </source>
</evidence>
<dbReference type="PANTHER" id="PTHR12924:SF0">
    <property type="entry name" value="TRANSLOCON-ASSOCIATED PROTEIN SUBUNIT ALPHA"/>
    <property type="match status" value="1"/>
</dbReference>
<keyword evidence="6 9" id="KW-0472">Membrane</keyword>
<dbReference type="AlphaFoldDB" id="A0A433D3X1"/>
<evidence type="ECO:0000256" key="4">
    <source>
        <dbReference type="ARBA" id="ARBA00022824"/>
    </source>
</evidence>
<evidence type="ECO:0000256" key="8">
    <source>
        <dbReference type="ARBA" id="ARBA00038311"/>
    </source>
</evidence>
<accession>A0A433D3X1</accession>
<sequence length="234" mass="24906">MVKFALVAALLALLVSPLAVSASLPAPNVELTAGFPDSPFGNVVNGQRNKLVVSFSNKDTVSYTVSILSGVLVNPNNFTQIVRNLTALRYDTPIGTGETVDIPFSFHSEIAPQDLGLVVLVDFLDANGNSHRAVGFNSTVTIVDPPTSIFDLQLLFLYVVLAGVLGGIGYLIQQAFFGGAAKGKKKAKKVVEPSIGAAGAVDEKTTAYDESWIPDGHIKKSPVRQSPRLRNKKQ</sequence>
<feature type="transmembrane region" description="Helical" evidence="9">
    <location>
        <begin position="155"/>
        <end position="179"/>
    </location>
</feature>
<keyword evidence="12" id="KW-1185">Reference proteome</keyword>
<proteinExistence type="inferred from homology"/>
<dbReference type="Proteomes" id="UP000268093">
    <property type="component" value="Unassembled WGS sequence"/>
</dbReference>
<organism evidence="11 12">
    <name type="scientific">Jimgerdemannia flammicorona</name>
    <dbReference type="NCBI Taxonomy" id="994334"/>
    <lineage>
        <taxon>Eukaryota</taxon>
        <taxon>Fungi</taxon>
        <taxon>Fungi incertae sedis</taxon>
        <taxon>Mucoromycota</taxon>
        <taxon>Mucoromycotina</taxon>
        <taxon>Endogonomycetes</taxon>
        <taxon>Endogonales</taxon>
        <taxon>Endogonaceae</taxon>
        <taxon>Jimgerdemannia</taxon>
    </lineage>
</organism>
<evidence type="ECO:0000313" key="12">
    <source>
        <dbReference type="Proteomes" id="UP000268093"/>
    </source>
</evidence>
<protein>
    <submittedName>
        <fullName evidence="11">Translocon-associated protein, alpha subunit</fullName>
    </submittedName>
</protein>
<evidence type="ECO:0000256" key="6">
    <source>
        <dbReference type="ARBA" id="ARBA00023136"/>
    </source>
</evidence>
<evidence type="ECO:0000256" key="10">
    <source>
        <dbReference type="SAM" id="SignalP"/>
    </source>
</evidence>
<name>A0A433D3X1_9FUNG</name>
<evidence type="ECO:0000256" key="3">
    <source>
        <dbReference type="ARBA" id="ARBA00022729"/>
    </source>
</evidence>
<dbReference type="Pfam" id="PF03896">
    <property type="entry name" value="TRAP_alpha"/>
    <property type="match status" value="1"/>
</dbReference>
<feature type="signal peptide" evidence="10">
    <location>
        <begin position="1"/>
        <end position="21"/>
    </location>
</feature>
<reference evidence="11 12" key="1">
    <citation type="journal article" date="2018" name="New Phytol.">
        <title>Phylogenomics of Endogonaceae and evolution of mycorrhizas within Mucoromycota.</title>
        <authorList>
            <person name="Chang Y."/>
            <person name="Desiro A."/>
            <person name="Na H."/>
            <person name="Sandor L."/>
            <person name="Lipzen A."/>
            <person name="Clum A."/>
            <person name="Barry K."/>
            <person name="Grigoriev I.V."/>
            <person name="Martin F.M."/>
            <person name="Stajich J.E."/>
            <person name="Smith M.E."/>
            <person name="Bonito G."/>
            <person name="Spatafora J.W."/>
        </authorList>
    </citation>
    <scope>NUCLEOTIDE SEQUENCE [LARGE SCALE GENOMIC DNA]</scope>
    <source>
        <strain evidence="11 12">GMNB39</strain>
    </source>
</reference>
<evidence type="ECO:0000256" key="1">
    <source>
        <dbReference type="ARBA" id="ARBA00004115"/>
    </source>
</evidence>
<keyword evidence="3 10" id="KW-0732">Signal</keyword>
<comment type="similarity">
    <text evidence="8">Belongs to the IRC22 family.</text>
</comment>
<keyword evidence="2 9" id="KW-0812">Transmembrane</keyword>
<keyword evidence="5 9" id="KW-1133">Transmembrane helix</keyword>
<dbReference type="InterPro" id="IPR005595">
    <property type="entry name" value="TRAP_alpha"/>
</dbReference>